<dbReference type="STRING" id="1884261.A0A5C3R2J4"/>
<gene>
    <name evidence="11" type="ORF">BDV98DRAFT_538569</name>
</gene>
<dbReference type="EMBL" id="ML178814">
    <property type="protein sequence ID" value="TFL07121.1"/>
    <property type="molecule type" value="Genomic_DNA"/>
</dbReference>
<evidence type="ECO:0000256" key="5">
    <source>
        <dbReference type="ARBA" id="ARBA00022927"/>
    </source>
</evidence>
<dbReference type="InterPro" id="IPR048682">
    <property type="entry name" value="COG4"/>
</dbReference>
<evidence type="ECO:0000256" key="3">
    <source>
        <dbReference type="ARBA" id="ARBA00020975"/>
    </source>
</evidence>
<reference evidence="11 12" key="1">
    <citation type="journal article" date="2019" name="Nat. Ecol. Evol.">
        <title>Megaphylogeny resolves global patterns of mushroom evolution.</title>
        <authorList>
            <person name="Varga T."/>
            <person name="Krizsan K."/>
            <person name="Foldi C."/>
            <person name="Dima B."/>
            <person name="Sanchez-Garcia M."/>
            <person name="Sanchez-Ramirez S."/>
            <person name="Szollosi G.J."/>
            <person name="Szarkandi J.G."/>
            <person name="Papp V."/>
            <person name="Albert L."/>
            <person name="Andreopoulos W."/>
            <person name="Angelini C."/>
            <person name="Antonin V."/>
            <person name="Barry K.W."/>
            <person name="Bougher N.L."/>
            <person name="Buchanan P."/>
            <person name="Buyck B."/>
            <person name="Bense V."/>
            <person name="Catcheside P."/>
            <person name="Chovatia M."/>
            <person name="Cooper J."/>
            <person name="Damon W."/>
            <person name="Desjardin D."/>
            <person name="Finy P."/>
            <person name="Geml J."/>
            <person name="Haridas S."/>
            <person name="Hughes K."/>
            <person name="Justo A."/>
            <person name="Karasinski D."/>
            <person name="Kautmanova I."/>
            <person name="Kiss B."/>
            <person name="Kocsube S."/>
            <person name="Kotiranta H."/>
            <person name="LaButti K.M."/>
            <person name="Lechner B.E."/>
            <person name="Liimatainen K."/>
            <person name="Lipzen A."/>
            <person name="Lukacs Z."/>
            <person name="Mihaltcheva S."/>
            <person name="Morgado L.N."/>
            <person name="Niskanen T."/>
            <person name="Noordeloos M.E."/>
            <person name="Ohm R.A."/>
            <person name="Ortiz-Santana B."/>
            <person name="Ovrebo C."/>
            <person name="Racz N."/>
            <person name="Riley R."/>
            <person name="Savchenko A."/>
            <person name="Shiryaev A."/>
            <person name="Soop K."/>
            <person name="Spirin V."/>
            <person name="Szebenyi C."/>
            <person name="Tomsovsky M."/>
            <person name="Tulloss R.E."/>
            <person name="Uehling J."/>
            <person name="Grigoriev I.V."/>
            <person name="Vagvolgyi C."/>
            <person name="Papp T."/>
            <person name="Martin F.M."/>
            <person name="Miettinen O."/>
            <person name="Hibbett D.S."/>
            <person name="Nagy L.G."/>
        </authorList>
    </citation>
    <scope>NUCLEOTIDE SEQUENCE [LARGE SCALE GENOMIC DNA]</scope>
    <source>
        <strain evidence="11 12">CBS 309.79</strain>
    </source>
</reference>
<evidence type="ECO:0000259" key="10">
    <source>
        <dbReference type="SMART" id="SM00762"/>
    </source>
</evidence>
<evidence type="ECO:0000256" key="1">
    <source>
        <dbReference type="ARBA" id="ARBA00004395"/>
    </source>
</evidence>
<name>A0A5C3R2J4_9AGAR</name>
<organism evidence="11 12">
    <name type="scientific">Pterulicium gracile</name>
    <dbReference type="NCBI Taxonomy" id="1884261"/>
    <lineage>
        <taxon>Eukaryota</taxon>
        <taxon>Fungi</taxon>
        <taxon>Dikarya</taxon>
        <taxon>Basidiomycota</taxon>
        <taxon>Agaricomycotina</taxon>
        <taxon>Agaricomycetes</taxon>
        <taxon>Agaricomycetidae</taxon>
        <taxon>Agaricales</taxon>
        <taxon>Pleurotineae</taxon>
        <taxon>Pterulaceae</taxon>
        <taxon>Pterulicium</taxon>
    </lineage>
</organism>
<feature type="compositionally biased region" description="Polar residues" evidence="9">
    <location>
        <begin position="384"/>
        <end position="395"/>
    </location>
</feature>
<comment type="similarity">
    <text evidence="2">Belongs to the COG4 family.</text>
</comment>
<dbReference type="GO" id="GO:0015031">
    <property type="term" value="P:protein transport"/>
    <property type="evidence" value="ECO:0007669"/>
    <property type="project" value="UniProtKB-KW"/>
</dbReference>
<dbReference type="Pfam" id="PF20662">
    <property type="entry name" value="COG4_C"/>
    <property type="match status" value="1"/>
</dbReference>
<dbReference type="Gene3D" id="1.10.287.1060">
    <property type="entry name" value="ESAT-6-like"/>
    <property type="match status" value="1"/>
</dbReference>
<dbReference type="InterPro" id="IPR048684">
    <property type="entry name" value="COG4_C"/>
</dbReference>
<evidence type="ECO:0000256" key="2">
    <source>
        <dbReference type="ARBA" id="ARBA00009215"/>
    </source>
</evidence>
<evidence type="ECO:0000256" key="9">
    <source>
        <dbReference type="SAM" id="MobiDB-lite"/>
    </source>
</evidence>
<dbReference type="Pfam" id="PF20663">
    <property type="entry name" value="COG4_N"/>
    <property type="match status" value="1"/>
</dbReference>
<proteinExistence type="inferred from homology"/>
<dbReference type="AlphaFoldDB" id="A0A5C3R2J4"/>
<dbReference type="InterPro" id="IPR013167">
    <property type="entry name" value="COG4_M"/>
</dbReference>
<dbReference type="SMART" id="SM00762">
    <property type="entry name" value="Cog4"/>
    <property type="match status" value="1"/>
</dbReference>
<keyword evidence="4" id="KW-0813">Transport</keyword>
<evidence type="ECO:0000256" key="7">
    <source>
        <dbReference type="ARBA" id="ARBA00023136"/>
    </source>
</evidence>
<keyword evidence="6" id="KW-0333">Golgi apparatus</keyword>
<dbReference type="GO" id="GO:0000139">
    <property type="term" value="C:Golgi membrane"/>
    <property type="evidence" value="ECO:0007669"/>
    <property type="project" value="UniProtKB-SubCell"/>
</dbReference>
<evidence type="ECO:0000313" key="11">
    <source>
        <dbReference type="EMBL" id="TFL07121.1"/>
    </source>
</evidence>
<keyword evidence="5" id="KW-0653">Protein transport</keyword>
<dbReference type="PANTHER" id="PTHR24016">
    <property type="entry name" value="CONSERVED OLIGOMERIC GOLGI COMPLEX SUBUNIT 4"/>
    <property type="match status" value="1"/>
</dbReference>
<dbReference type="InterPro" id="IPR048680">
    <property type="entry name" value="COG4_N"/>
</dbReference>
<dbReference type="Gene3D" id="1.20.58.1970">
    <property type="match status" value="1"/>
</dbReference>
<evidence type="ECO:0000256" key="4">
    <source>
        <dbReference type="ARBA" id="ARBA00022448"/>
    </source>
</evidence>
<feature type="domain" description="COG4 transport protein middle alpha-helical bundle" evidence="10">
    <location>
        <begin position="174"/>
        <end position="509"/>
    </location>
</feature>
<comment type="subcellular location">
    <subcellularLocation>
        <location evidence="1">Golgi apparatus membrane</location>
        <topology evidence="1">Peripheral membrane protein</topology>
    </subcellularLocation>
</comment>
<evidence type="ECO:0000256" key="6">
    <source>
        <dbReference type="ARBA" id="ARBA00023034"/>
    </source>
</evidence>
<dbReference type="Proteomes" id="UP000305067">
    <property type="component" value="Unassembled WGS sequence"/>
</dbReference>
<keyword evidence="7" id="KW-0472">Membrane</keyword>
<dbReference type="OrthoDB" id="47059at2759"/>
<evidence type="ECO:0000313" key="12">
    <source>
        <dbReference type="Proteomes" id="UP000305067"/>
    </source>
</evidence>
<dbReference type="PANTHER" id="PTHR24016:SF0">
    <property type="entry name" value="CONSERVED OLIGOMERIC GOLGI COMPLEX SUBUNIT 4"/>
    <property type="match status" value="1"/>
</dbReference>
<evidence type="ECO:0000256" key="8">
    <source>
        <dbReference type="ARBA" id="ARBA00031340"/>
    </source>
</evidence>
<dbReference type="Pfam" id="PF08318">
    <property type="entry name" value="COG4_m"/>
    <property type="match status" value="1"/>
</dbReference>
<accession>A0A5C3R2J4</accession>
<sequence>MVTTTTTSTPSALKDPRKLTNLPEILACLSSFESEEAELSASLATLLSTRDPIVSSIQRLQTLLPHFDELHNDAELLSAKVGVTAKTAERVGGRVRLLDEEMRRIREAAERVSQTIELKSSLEALQASIEEQDWESATRHCSRAMALPTAVIEGAFAEVAVPTAESHLPPAQTLRDARTHLLSVFLKNFEAASQSRDSAATSRFFKLFPAIGWEMEGLQAYASFVVDLVRVQAPTSAKTSSPLYYITALTALFESIAMIVDQHQPVVEKYYGKGKMSGVTERLLEECDRIVKSLLEGWQEERGTKRKLDEVLANPPTPLTVTNAMTAAGRSRTQIEEDVVDVREIDKTLVEISAMSGRWKVFKKFLIESLDDDDDEEEPLAGRPSTSSEAPPSTQAPEAEPATSEPPPPHPVQSAASQALFDDLMVKYYIPFEVWYTRTVIDKAHRLSSPDMSASPPTTTAADDVFYTLKVVLHRLTATGSLSTVRKTVERLLEVMEREYVAVIKKKMDEAYGVRPGGAGQVAQARGEREGRQAFIILLNDLDVSSSHTERLIKDVSSSHGITQNYLRTEQEDVRSAIGGFGTVAPKIRTCIRGGIEQLFNQLLRPKLRTFIGDIYKDVLYALNEDAYAQAEYADVVRKRFTRGWEMVLDGYKDMFSDSNYRLFFGLVLDVLLKPWEKMVMTFKYSDLGAIRFDRDIRSVMGYLSSSSTNAAFFGDARQKFGRLQQMSTVLNLDEEEDVDDFYNSSGITWKLTQEEARSIAALKV</sequence>
<protein>
    <recommendedName>
        <fullName evidence="3">Conserved oligomeric Golgi complex subunit 4</fullName>
    </recommendedName>
    <alternativeName>
        <fullName evidence="8">Component of oligomeric Golgi complex 4</fullName>
    </alternativeName>
</protein>
<feature type="region of interest" description="Disordered" evidence="9">
    <location>
        <begin position="372"/>
        <end position="414"/>
    </location>
</feature>
<keyword evidence="12" id="KW-1185">Reference proteome</keyword>